<keyword evidence="2" id="KW-0479">Metal-binding</keyword>
<evidence type="ECO:0000256" key="2">
    <source>
        <dbReference type="ARBA" id="ARBA00022723"/>
    </source>
</evidence>
<dbReference type="Proteomes" id="UP000704712">
    <property type="component" value="Unassembled WGS sequence"/>
</dbReference>
<dbReference type="Pfam" id="PF13359">
    <property type="entry name" value="DDE_Tnp_4"/>
    <property type="match status" value="1"/>
</dbReference>
<dbReference type="GO" id="GO:0004519">
    <property type="term" value="F:endonuclease activity"/>
    <property type="evidence" value="ECO:0007669"/>
    <property type="project" value="UniProtKB-KW"/>
</dbReference>
<comment type="caution">
    <text evidence="4">The sequence shown here is derived from an EMBL/GenBank/DDBJ whole genome shotgun (WGS) entry which is preliminary data.</text>
</comment>
<evidence type="ECO:0000313" key="4">
    <source>
        <dbReference type="EMBL" id="KAF4135757.1"/>
    </source>
</evidence>
<dbReference type="EMBL" id="JAACNO010002053">
    <property type="protein sequence ID" value="KAF4135757.1"/>
    <property type="molecule type" value="Genomic_DNA"/>
</dbReference>
<dbReference type="PANTHER" id="PTHR34615:SF1">
    <property type="entry name" value="PX DOMAIN-CONTAINING PROTEIN"/>
    <property type="match status" value="1"/>
</dbReference>
<proteinExistence type="predicted"/>
<gene>
    <name evidence="4" type="ORF">GN958_ATG14981</name>
</gene>
<dbReference type="InterPro" id="IPR027806">
    <property type="entry name" value="HARBI1_dom"/>
</dbReference>
<dbReference type="AlphaFoldDB" id="A0A8S9U8H1"/>
<organism evidence="4 5">
    <name type="scientific">Phytophthora infestans</name>
    <name type="common">Potato late blight agent</name>
    <name type="synonym">Botrytis infestans</name>
    <dbReference type="NCBI Taxonomy" id="4787"/>
    <lineage>
        <taxon>Eukaryota</taxon>
        <taxon>Sar</taxon>
        <taxon>Stramenopiles</taxon>
        <taxon>Oomycota</taxon>
        <taxon>Peronosporomycetes</taxon>
        <taxon>Peronosporales</taxon>
        <taxon>Peronosporaceae</taxon>
        <taxon>Phytophthora</taxon>
    </lineage>
</organism>
<evidence type="ECO:0000256" key="1">
    <source>
        <dbReference type="ARBA" id="ARBA00001968"/>
    </source>
</evidence>
<keyword evidence="4" id="KW-0255">Endonuclease</keyword>
<sequence length="403" mass="47083">MRDLIANDIDVDDVPEERELYAARVMRRLLRRYSPLEAIVIALQWRGKSRVLRVKDALQFLLLIQRYGGDYAWRVAVSLGYFLHRDLPTLPMMAFDLNAMSDTDCRKSFRFDHAGIKRLVILLRVPNVLITPEHGDRFSATEAVCLLLERLSYPRTLEDLQARYDRFKSALCRMTIYMIHHILKAAKKQILFSRTTTAERLRNYVQAFKRRGVPDELRVWSIIDVKKVANCRPTHDQQAQFSGHKKYHCFKYQTLEAPDDGRRGDGYILRASNLLPFLGGHAVIRRNEYLVFADSAYPNNNIMMTMFRGRNLTPWATAFNKRMAKVRVSVEWGYAQVTQNFAFLDWERQLRIEAMPVEAFWLMAVFFTNCLTCHWGRNQSSDYFSCSPPTLEEYLSGVHFQAD</sequence>
<feature type="domain" description="DDE Tnp4" evidence="3">
    <location>
        <begin position="231"/>
        <end position="369"/>
    </location>
</feature>
<keyword evidence="4" id="KW-0378">Hydrolase</keyword>
<protein>
    <submittedName>
        <fullName evidence="4">DDE superfamily endonuclease</fullName>
    </submittedName>
</protein>
<dbReference type="PANTHER" id="PTHR34615">
    <property type="entry name" value="PX DOMAIN-CONTAINING PROTEIN"/>
    <property type="match status" value="1"/>
</dbReference>
<keyword evidence="4" id="KW-0540">Nuclease</keyword>
<comment type="cofactor">
    <cofactor evidence="1">
        <name>a divalent metal cation</name>
        <dbReference type="ChEBI" id="CHEBI:60240"/>
    </cofactor>
</comment>
<evidence type="ECO:0000313" key="5">
    <source>
        <dbReference type="Proteomes" id="UP000704712"/>
    </source>
</evidence>
<dbReference type="GO" id="GO:0046872">
    <property type="term" value="F:metal ion binding"/>
    <property type="evidence" value="ECO:0007669"/>
    <property type="project" value="UniProtKB-KW"/>
</dbReference>
<reference evidence="4" key="1">
    <citation type="submission" date="2020-03" db="EMBL/GenBank/DDBJ databases">
        <title>Hybrid Assembly of Korean Phytophthora infestans isolates.</title>
        <authorList>
            <person name="Prokchorchik M."/>
            <person name="Lee Y."/>
            <person name="Seo J."/>
            <person name="Cho J.-H."/>
            <person name="Park Y.-E."/>
            <person name="Jang D.-C."/>
            <person name="Im J.-S."/>
            <person name="Choi J.-G."/>
            <person name="Park H.-J."/>
            <person name="Lee G.-B."/>
            <person name="Lee Y.-G."/>
            <person name="Hong S.-Y."/>
            <person name="Cho K."/>
            <person name="Sohn K.H."/>
        </authorList>
    </citation>
    <scope>NUCLEOTIDE SEQUENCE</scope>
    <source>
        <strain evidence="4">KR_2_A2</strain>
    </source>
</reference>
<accession>A0A8S9U8H1</accession>
<evidence type="ECO:0000259" key="3">
    <source>
        <dbReference type="Pfam" id="PF13359"/>
    </source>
</evidence>
<name>A0A8S9U8H1_PHYIN</name>